<dbReference type="GO" id="GO:0004519">
    <property type="term" value="F:endonuclease activity"/>
    <property type="evidence" value="ECO:0007669"/>
    <property type="project" value="UniProtKB-KW"/>
</dbReference>
<proteinExistence type="predicted"/>
<reference evidence="2 3" key="1">
    <citation type="submission" date="2020-08" db="EMBL/GenBank/DDBJ databases">
        <title>Functional genomics of gut bacteria from endangered species of beetles.</title>
        <authorList>
            <person name="Carlos-Shanley C."/>
        </authorList>
    </citation>
    <scope>NUCLEOTIDE SEQUENCE [LARGE SCALE GENOMIC DNA]</scope>
    <source>
        <strain evidence="2 3">S00245</strain>
    </source>
</reference>
<dbReference type="AlphaFoldDB" id="A0A7W7KB44"/>
<evidence type="ECO:0000313" key="2">
    <source>
        <dbReference type="EMBL" id="MBB4859231.1"/>
    </source>
</evidence>
<keyword evidence="2" id="KW-0540">Nuclease</keyword>
<feature type="chain" id="PRO_5030692245" evidence="1">
    <location>
        <begin position="25"/>
        <end position="158"/>
    </location>
</feature>
<evidence type="ECO:0000256" key="1">
    <source>
        <dbReference type="SAM" id="SignalP"/>
    </source>
</evidence>
<keyword evidence="2" id="KW-0378">Hydrolase</keyword>
<keyword evidence="2" id="KW-0255">Endonuclease</keyword>
<sequence length="158" mass="16695">MKTVAKIGAAFLGAAALGGSAAFALTLWEQSASNETAVVRYAETIGGCAVTDGDTIRCGDERIRLLGIDAPELPGHCRSGRNCAPGDPYASTSSLGAAMIGELTIKRVGQDDYGRTLAMVAGDKGDLSCWQLRHEQVIYKAEWDDGLNVARTCPRDVF</sequence>
<dbReference type="SUPFAM" id="SSF50199">
    <property type="entry name" value="Staphylococcal nuclease"/>
    <property type="match status" value="1"/>
</dbReference>
<dbReference type="RefSeq" id="WP_246381678.1">
    <property type="nucleotide sequence ID" value="NZ_JACHLR010000010.1"/>
</dbReference>
<gene>
    <name evidence="2" type="ORF">HNO88_002560</name>
</gene>
<dbReference type="Proteomes" id="UP000555448">
    <property type="component" value="Unassembled WGS sequence"/>
</dbReference>
<dbReference type="Gene3D" id="2.40.50.90">
    <property type="match status" value="1"/>
</dbReference>
<name>A0A7W7KB44_9SPHN</name>
<comment type="caution">
    <text evidence="2">The sequence shown here is derived from an EMBL/GenBank/DDBJ whole genome shotgun (WGS) entry which is preliminary data.</text>
</comment>
<feature type="signal peptide" evidence="1">
    <location>
        <begin position="1"/>
        <end position="24"/>
    </location>
</feature>
<dbReference type="EMBL" id="JACHLR010000010">
    <property type="protein sequence ID" value="MBB4859231.1"/>
    <property type="molecule type" value="Genomic_DNA"/>
</dbReference>
<keyword evidence="3" id="KW-1185">Reference proteome</keyword>
<protein>
    <submittedName>
        <fullName evidence="2">Endonuclease YncB(Thermonuclease family)</fullName>
    </submittedName>
</protein>
<keyword evidence="1" id="KW-0732">Signal</keyword>
<accession>A0A7W7KB44</accession>
<organism evidence="2 3">
    <name type="scientific">Novosphingobium chloroacetimidivorans</name>
    <dbReference type="NCBI Taxonomy" id="1428314"/>
    <lineage>
        <taxon>Bacteria</taxon>
        <taxon>Pseudomonadati</taxon>
        <taxon>Pseudomonadota</taxon>
        <taxon>Alphaproteobacteria</taxon>
        <taxon>Sphingomonadales</taxon>
        <taxon>Sphingomonadaceae</taxon>
        <taxon>Novosphingobium</taxon>
    </lineage>
</organism>
<dbReference type="InterPro" id="IPR035437">
    <property type="entry name" value="SNase_OB-fold_sf"/>
</dbReference>
<evidence type="ECO:0000313" key="3">
    <source>
        <dbReference type="Proteomes" id="UP000555448"/>
    </source>
</evidence>